<keyword evidence="2" id="KW-0812">Transmembrane</keyword>
<proteinExistence type="predicted"/>
<feature type="compositionally biased region" description="Polar residues" evidence="1">
    <location>
        <begin position="255"/>
        <end position="270"/>
    </location>
</feature>
<dbReference type="EMBL" id="JARIHO010000060">
    <property type="protein sequence ID" value="KAJ7315710.1"/>
    <property type="molecule type" value="Genomic_DNA"/>
</dbReference>
<keyword evidence="2" id="KW-0472">Membrane</keyword>
<sequence length="373" mass="42196">MQDYHDICFLNLSQFRTISISTSTTVKLWALVSWSPGHLLEDLVEIAYTPNVDSHFAGWQTSEGAKGVVMEDGWTRFKSNDVFNGMIELRILYPLYPGQWLGQANHIFHRLQITSDFEDYVLVHCVFFMLEVPGTTEEPPAGFLFLCPQKDFNTGPSTYCWPDSLAYRSLNPSGLDRLTLEEATRFGFPTFQCIAQVVGHSWDTSVYEGLRKFHQAKGFDPDTQDLAWDMHCPLYRLVSKVNEAEEDWDADDDSNYTQTSIDSDAATSEQDNWDVDDEPNYPQTSDDSDAEAYSEEDDNNSGSTDCSSRRAPRDSNSMNHDHHACESATGQGECEMPTLHDETPAVSGTFTFLMNAQLALILFLGLSWLYEQI</sequence>
<feature type="region of interest" description="Disordered" evidence="1">
    <location>
        <begin position="246"/>
        <end position="340"/>
    </location>
</feature>
<reference evidence="3" key="1">
    <citation type="submission" date="2023-03" db="EMBL/GenBank/DDBJ databases">
        <title>Massive genome expansion in bonnet fungi (Mycena s.s.) driven by repeated elements and novel gene families across ecological guilds.</title>
        <authorList>
            <consortium name="Lawrence Berkeley National Laboratory"/>
            <person name="Harder C.B."/>
            <person name="Miyauchi S."/>
            <person name="Viragh M."/>
            <person name="Kuo A."/>
            <person name="Thoen E."/>
            <person name="Andreopoulos B."/>
            <person name="Lu D."/>
            <person name="Skrede I."/>
            <person name="Drula E."/>
            <person name="Henrissat B."/>
            <person name="Morin E."/>
            <person name="Kohler A."/>
            <person name="Barry K."/>
            <person name="LaButti K."/>
            <person name="Morin E."/>
            <person name="Salamov A."/>
            <person name="Lipzen A."/>
            <person name="Mereny Z."/>
            <person name="Hegedus B."/>
            <person name="Baldrian P."/>
            <person name="Stursova M."/>
            <person name="Weitz H."/>
            <person name="Taylor A."/>
            <person name="Grigoriev I.V."/>
            <person name="Nagy L.G."/>
            <person name="Martin F."/>
            <person name="Kauserud H."/>
        </authorList>
    </citation>
    <scope>NUCLEOTIDE SEQUENCE</scope>
    <source>
        <strain evidence="3">CBHHK002</strain>
    </source>
</reference>
<evidence type="ECO:0000256" key="1">
    <source>
        <dbReference type="SAM" id="MobiDB-lite"/>
    </source>
</evidence>
<accession>A0AAD7EEA4</accession>
<evidence type="ECO:0000313" key="3">
    <source>
        <dbReference type="EMBL" id="KAJ7315710.1"/>
    </source>
</evidence>
<name>A0AAD7EEA4_9AGAR</name>
<dbReference type="AlphaFoldDB" id="A0AAD7EEA4"/>
<protein>
    <submittedName>
        <fullName evidence="3">Uncharacterized protein</fullName>
    </submittedName>
</protein>
<comment type="caution">
    <text evidence="3">The sequence shown here is derived from an EMBL/GenBank/DDBJ whole genome shotgun (WGS) entry which is preliminary data.</text>
</comment>
<organism evidence="3 4">
    <name type="scientific">Mycena albidolilacea</name>
    <dbReference type="NCBI Taxonomy" id="1033008"/>
    <lineage>
        <taxon>Eukaryota</taxon>
        <taxon>Fungi</taxon>
        <taxon>Dikarya</taxon>
        <taxon>Basidiomycota</taxon>
        <taxon>Agaricomycotina</taxon>
        <taxon>Agaricomycetes</taxon>
        <taxon>Agaricomycetidae</taxon>
        <taxon>Agaricales</taxon>
        <taxon>Marasmiineae</taxon>
        <taxon>Mycenaceae</taxon>
        <taxon>Mycena</taxon>
    </lineage>
</organism>
<feature type="compositionally biased region" description="Acidic residues" evidence="1">
    <location>
        <begin position="286"/>
        <end position="299"/>
    </location>
</feature>
<evidence type="ECO:0000313" key="4">
    <source>
        <dbReference type="Proteomes" id="UP001218218"/>
    </source>
</evidence>
<keyword evidence="4" id="KW-1185">Reference proteome</keyword>
<feature type="transmembrane region" description="Helical" evidence="2">
    <location>
        <begin position="350"/>
        <end position="370"/>
    </location>
</feature>
<dbReference type="Proteomes" id="UP001218218">
    <property type="component" value="Unassembled WGS sequence"/>
</dbReference>
<feature type="compositionally biased region" description="Basic and acidic residues" evidence="1">
    <location>
        <begin position="307"/>
        <end position="325"/>
    </location>
</feature>
<gene>
    <name evidence="3" type="ORF">DFH08DRAFT_1039399</name>
</gene>
<keyword evidence="2" id="KW-1133">Transmembrane helix</keyword>
<evidence type="ECO:0000256" key="2">
    <source>
        <dbReference type="SAM" id="Phobius"/>
    </source>
</evidence>